<dbReference type="Pfam" id="PF08213">
    <property type="entry name" value="COX24_C"/>
    <property type="match status" value="1"/>
</dbReference>
<feature type="region of interest" description="Disordered" evidence="1">
    <location>
        <begin position="108"/>
        <end position="133"/>
    </location>
</feature>
<dbReference type="InterPro" id="IPR013177">
    <property type="entry name" value="Ribosomal_mS38_C"/>
</dbReference>
<reference evidence="3 4" key="1">
    <citation type="journal article" date="2020" name="bioRxiv">
        <title>Sequence and annotation of 42 cannabis genomes reveals extensive copy number variation in cannabinoid synthesis and pathogen resistance genes.</title>
        <authorList>
            <person name="Mckernan K.J."/>
            <person name="Helbert Y."/>
            <person name="Kane L.T."/>
            <person name="Ebling H."/>
            <person name="Zhang L."/>
            <person name="Liu B."/>
            <person name="Eaton Z."/>
            <person name="Mclaughlin S."/>
            <person name="Kingan S."/>
            <person name="Baybayan P."/>
            <person name="Concepcion G."/>
            <person name="Jordan M."/>
            <person name="Riva A."/>
            <person name="Barbazuk W."/>
            <person name="Harkins T."/>
        </authorList>
    </citation>
    <scope>NUCLEOTIDE SEQUENCE [LARGE SCALE GENOMIC DNA]</scope>
    <source>
        <strain evidence="4">cv. Jamaican Lion 4</strain>
        <tissue evidence="3">Leaf</tissue>
    </source>
</reference>
<sequence length="133" mass="15249">MASTIHKLLTKSPPLKILTAFNPKPVPLLPNLNVPLTQLNYNQVKLYPYLGSSPDQSPFLGAQKNDYLPTFSHIYPSFPFGYSLNPLPLSGSIPLEAEDDSTELWADSVKKKRKRKMNKHKYNKLRKRLRRQT</sequence>
<accession>A0A7J6FRA4</accession>
<evidence type="ECO:0000313" key="4">
    <source>
        <dbReference type="Proteomes" id="UP000583929"/>
    </source>
</evidence>
<evidence type="ECO:0000313" key="3">
    <source>
        <dbReference type="EMBL" id="KAF4373263.1"/>
    </source>
</evidence>
<evidence type="ECO:0000259" key="2">
    <source>
        <dbReference type="SMART" id="SM01155"/>
    </source>
</evidence>
<dbReference type="PANTHER" id="PTHR32035:SF11">
    <property type="entry name" value="SMALL RIBOSOMAL SUBUNIT PROTEIN MS38"/>
    <property type="match status" value="1"/>
</dbReference>
<feature type="domain" description="Ribosomal protein mS38 C-terminal" evidence="2">
    <location>
        <begin position="105"/>
        <end position="132"/>
    </location>
</feature>
<organism evidence="3 4">
    <name type="scientific">Cannabis sativa</name>
    <name type="common">Hemp</name>
    <name type="synonym">Marijuana</name>
    <dbReference type="NCBI Taxonomy" id="3483"/>
    <lineage>
        <taxon>Eukaryota</taxon>
        <taxon>Viridiplantae</taxon>
        <taxon>Streptophyta</taxon>
        <taxon>Embryophyta</taxon>
        <taxon>Tracheophyta</taxon>
        <taxon>Spermatophyta</taxon>
        <taxon>Magnoliopsida</taxon>
        <taxon>eudicotyledons</taxon>
        <taxon>Gunneridae</taxon>
        <taxon>Pentapetalae</taxon>
        <taxon>rosids</taxon>
        <taxon>fabids</taxon>
        <taxon>Rosales</taxon>
        <taxon>Cannabaceae</taxon>
        <taxon>Cannabis</taxon>
    </lineage>
</organism>
<name>A0A7J6FRA4_CANSA</name>
<proteinExistence type="predicted"/>
<feature type="compositionally biased region" description="Basic residues" evidence="1">
    <location>
        <begin position="110"/>
        <end position="133"/>
    </location>
</feature>
<protein>
    <recommendedName>
        <fullName evidence="2">Ribosomal protein mS38 C-terminal domain-containing protein</fullName>
    </recommendedName>
</protein>
<dbReference type="AlphaFoldDB" id="A0A7J6FRA4"/>
<keyword evidence="4" id="KW-1185">Reference proteome</keyword>
<comment type="caution">
    <text evidence="3">The sequence shown here is derived from an EMBL/GenBank/DDBJ whole genome shotgun (WGS) entry which is preliminary data.</text>
</comment>
<dbReference type="Proteomes" id="UP000583929">
    <property type="component" value="Unassembled WGS sequence"/>
</dbReference>
<dbReference type="EMBL" id="JAATIQ010000180">
    <property type="protein sequence ID" value="KAF4373263.1"/>
    <property type="molecule type" value="Genomic_DNA"/>
</dbReference>
<dbReference type="SMART" id="SM01155">
    <property type="entry name" value="DUF1713"/>
    <property type="match status" value="1"/>
</dbReference>
<gene>
    <name evidence="3" type="ORF">G4B88_007276</name>
</gene>
<evidence type="ECO:0000256" key="1">
    <source>
        <dbReference type="SAM" id="MobiDB-lite"/>
    </source>
</evidence>
<dbReference type="PANTHER" id="PTHR32035">
    <property type="entry name" value="AURORA KINASE A-INTERACTING PROTEIN"/>
    <property type="match status" value="1"/>
</dbReference>